<dbReference type="GeneID" id="70126552"/>
<keyword evidence="6 8" id="KW-1133">Transmembrane helix</keyword>
<dbReference type="GO" id="GO:0005789">
    <property type="term" value="C:endoplasmic reticulum membrane"/>
    <property type="evidence" value="ECO:0007669"/>
    <property type="project" value="UniProtKB-SubCell"/>
</dbReference>
<keyword evidence="5 8" id="KW-0812">Transmembrane</keyword>
<comment type="similarity">
    <text evidence="3">Belongs to the TPT transporter family. SLC35D subfamily.</text>
</comment>
<dbReference type="Pfam" id="PF03151">
    <property type="entry name" value="TPT"/>
    <property type="match status" value="1"/>
</dbReference>
<evidence type="ECO:0000256" key="7">
    <source>
        <dbReference type="ARBA" id="ARBA00023136"/>
    </source>
</evidence>
<dbReference type="AlphaFoldDB" id="A0A9P8UT14"/>
<comment type="subcellular location">
    <subcellularLocation>
        <location evidence="2">Endoplasmic reticulum membrane</location>
        <topology evidence="2">Multi-pass membrane protein</topology>
    </subcellularLocation>
</comment>
<evidence type="ECO:0000256" key="1">
    <source>
        <dbReference type="ARBA" id="ARBA00003420"/>
    </source>
</evidence>
<gene>
    <name evidence="10" type="ORF">BKA67DRAFT_514609</name>
</gene>
<keyword evidence="7 8" id="KW-0472">Membrane</keyword>
<evidence type="ECO:0000256" key="6">
    <source>
        <dbReference type="ARBA" id="ARBA00022989"/>
    </source>
</evidence>
<dbReference type="Proteomes" id="UP000758603">
    <property type="component" value="Unassembled WGS sequence"/>
</dbReference>
<sequence length="274" mass="29904">YPFPWILTAMQMAVTSIGATMMMLSSSGERLTEHRKSSNFKALAFACILTSNIVLSHTSLTRLSYLSHQIAQSSTPVFTVAFNRLLEAGSCSVQMLLPVGLLVGAIAIICSGDNQFSISSFTITLGGVLWTSMKTVMTHHLVRDKKDVPITYFRHLLRKVSLIGALQALVFAYVFGDLANVRDLMITNSSSTNAAHTFPYLLLFLNTTLAFVVNIWSMRVNSKVSPLALNVAGSLKIYLHIVVSLAVDTMILDMSSCVGLVMLSIGMVCFMAFC</sequence>
<evidence type="ECO:0000313" key="11">
    <source>
        <dbReference type="Proteomes" id="UP000758603"/>
    </source>
</evidence>
<evidence type="ECO:0000256" key="4">
    <source>
        <dbReference type="ARBA" id="ARBA00011182"/>
    </source>
</evidence>
<protein>
    <recommendedName>
        <fullName evidence="9">Sugar phosphate transporter domain-containing protein</fullName>
    </recommendedName>
</protein>
<dbReference type="EMBL" id="JAGPXC010000002">
    <property type="protein sequence ID" value="KAH6658585.1"/>
    <property type="molecule type" value="Genomic_DNA"/>
</dbReference>
<organism evidence="10 11">
    <name type="scientific">Truncatella angustata</name>
    <dbReference type="NCBI Taxonomy" id="152316"/>
    <lineage>
        <taxon>Eukaryota</taxon>
        <taxon>Fungi</taxon>
        <taxon>Dikarya</taxon>
        <taxon>Ascomycota</taxon>
        <taxon>Pezizomycotina</taxon>
        <taxon>Sordariomycetes</taxon>
        <taxon>Xylariomycetidae</taxon>
        <taxon>Amphisphaeriales</taxon>
        <taxon>Sporocadaceae</taxon>
        <taxon>Truncatella</taxon>
    </lineage>
</organism>
<accession>A0A9P8UT14</accession>
<dbReference type="PANTHER" id="PTHR11132">
    <property type="entry name" value="SOLUTE CARRIER FAMILY 35"/>
    <property type="match status" value="1"/>
</dbReference>
<dbReference type="InterPro" id="IPR050186">
    <property type="entry name" value="TPT_transporter"/>
</dbReference>
<dbReference type="InterPro" id="IPR004853">
    <property type="entry name" value="Sugar_P_trans_dom"/>
</dbReference>
<reference evidence="10" key="1">
    <citation type="journal article" date="2021" name="Nat. Commun.">
        <title>Genetic determinants of endophytism in the Arabidopsis root mycobiome.</title>
        <authorList>
            <person name="Mesny F."/>
            <person name="Miyauchi S."/>
            <person name="Thiergart T."/>
            <person name="Pickel B."/>
            <person name="Atanasova L."/>
            <person name="Karlsson M."/>
            <person name="Huettel B."/>
            <person name="Barry K.W."/>
            <person name="Haridas S."/>
            <person name="Chen C."/>
            <person name="Bauer D."/>
            <person name="Andreopoulos W."/>
            <person name="Pangilinan J."/>
            <person name="LaButti K."/>
            <person name="Riley R."/>
            <person name="Lipzen A."/>
            <person name="Clum A."/>
            <person name="Drula E."/>
            <person name="Henrissat B."/>
            <person name="Kohler A."/>
            <person name="Grigoriev I.V."/>
            <person name="Martin F.M."/>
            <person name="Hacquard S."/>
        </authorList>
    </citation>
    <scope>NUCLEOTIDE SEQUENCE</scope>
    <source>
        <strain evidence="10">MPI-SDFR-AT-0073</strain>
    </source>
</reference>
<feature type="transmembrane region" description="Helical" evidence="8">
    <location>
        <begin position="156"/>
        <end position="176"/>
    </location>
</feature>
<evidence type="ECO:0000313" key="10">
    <source>
        <dbReference type="EMBL" id="KAH6658585.1"/>
    </source>
</evidence>
<evidence type="ECO:0000256" key="8">
    <source>
        <dbReference type="SAM" id="Phobius"/>
    </source>
</evidence>
<comment type="function">
    <text evidence="1">Involved in the import of GDP-mannose from the cytoplasm into the Golgi lumen.</text>
</comment>
<feature type="transmembrane region" description="Helical" evidence="8">
    <location>
        <begin position="116"/>
        <end position="136"/>
    </location>
</feature>
<dbReference type="OrthoDB" id="10261634at2759"/>
<keyword evidence="11" id="KW-1185">Reference proteome</keyword>
<feature type="transmembrane region" description="Helical" evidence="8">
    <location>
        <begin position="93"/>
        <end position="110"/>
    </location>
</feature>
<comment type="subunit">
    <text evidence="4">Homooligomer.</text>
</comment>
<name>A0A9P8UT14_9PEZI</name>
<feature type="domain" description="Sugar phosphate transporter" evidence="9">
    <location>
        <begin position="2"/>
        <end position="269"/>
    </location>
</feature>
<feature type="transmembrane region" description="Helical" evidence="8">
    <location>
        <begin position="196"/>
        <end position="215"/>
    </location>
</feature>
<comment type="caution">
    <text evidence="10">The sequence shown here is derived from an EMBL/GenBank/DDBJ whole genome shotgun (WGS) entry which is preliminary data.</text>
</comment>
<feature type="transmembrane region" description="Helical" evidence="8">
    <location>
        <begin position="227"/>
        <end position="247"/>
    </location>
</feature>
<feature type="transmembrane region" description="Helical" evidence="8">
    <location>
        <begin position="6"/>
        <end position="28"/>
    </location>
</feature>
<evidence type="ECO:0000256" key="3">
    <source>
        <dbReference type="ARBA" id="ARBA00010425"/>
    </source>
</evidence>
<evidence type="ECO:0000256" key="5">
    <source>
        <dbReference type="ARBA" id="ARBA00022692"/>
    </source>
</evidence>
<feature type="transmembrane region" description="Helical" evidence="8">
    <location>
        <begin position="253"/>
        <end position="273"/>
    </location>
</feature>
<dbReference type="RefSeq" id="XP_045962819.1">
    <property type="nucleotide sequence ID" value="XM_046097660.1"/>
</dbReference>
<feature type="non-terminal residue" evidence="10">
    <location>
        <position position="1"/>
    </location>
</feature>
<evidence type="ECO:0000259" key="9">
    <source>
        <dbReference type="Pfam" id="PF03151"/>
    </source>
</evidence>
<evidence type="ECO:0000256" key="2">
    <source>
        <dbReference type="ARBA" id="ARBA00004477"/>
    </source>
</evidence>
<proteinExistence type="inferred from homology"/>